<dbReference type="Gene3D" id="3.40.50.2300">
    <property type="match status" value="2"/>
</dbReference>
<dbReference type="InterPro" id="IPR028082">
    <property type="entry name" value="Peripla_BP_I"/>
</dbReference>
<dbReference type="Pfam" id="PF00392">
    <property type="entry name" value="GntR"/>
    <property type="match status" value="1"/>
</dbReference>
<evidence type="ECO:0000256" key="3">
    <source>
        <dbReference type="ARBA" id="ARBA00023163"/>
    </source>
</evidence>
<proteinExistence type="predicted"/>
<evidence type="ECO:0000259" key="4">
    <source>
        <dbReference type="PROSITE" id="PS50949"/>
    </source>
</evidence>
<dbReference type="SMART" id="SM00345">
    <property type="entry name" value="HTH_GNTR"/>
    <property type="match status" value="1"/>
</dbReference>
<dbReference type="SUPFAM" id="SSF53822">
    <property type="entry name" value="Periplasmic binding protein-like I"/>
    <property type="match status" value="1"/>
</dbReference>
<dbReference type="GO" id="GO:0003700">
    <property type="term" value="F:DNA-binding transcription factor activity"/>
    <property type="evidence" value="ECO:0007669"/>
    <property type="project" value="InterPro"/>
</dbReference>
<dbReference type="SUPFAM" id="SSF46785">
    <property type="entry name" value="Winged helix' DNA-binding domain"/>
    <property type="match status" value="1"/>
</dbReference>
<name>W0F572_9BACT</name>
<sequence length="336" mass="38064">MAGKLVNKNKHLSRIEQVVEFIRKGIEKEQFKFNDQLPTINKFSADYSVARDTVEKAYGLLKRSGYIQSVPGKGYFVAARKKDQLRILLVLNKLSAYKKIVYNSFVKALGEKAWVDLQVHHYNFGLLKEIIESKIGQYHYYAIMPHFDGKLKQSDLIKILKSIPEDELVMLDKRVKGLKSDCIEVFQDFENDIYKALVSAKEILAKYTGLSIILRADSLHPKEIIDGAKKFCEQTGRKFDVLSGLEEETLTPGKVYIDTSESDLAVLLKKAKEQGLQPGRDIGVISFNETALKDLLNITVITTDFAAMGTKAAECILNNKKEKVANPFYMIRRSSV</sequence>
<dbReference type="HOGENOM" id="CLU_052647_0_0_10"/>
<dbReference type="InterPro" id="IPR036388">
    <property type="entry name" value="WH-like_DNA-bd_sf"/>
</dbReference>
<dbReference type="CDD" id="cd07377">
    <property type="entry name" value="WHTH_GntR"/>
    <property type="match status" value="1"/>
</dbReference>
<keyword evidence="6" id="KW-1185">Reference proteome</keyword>
<accession>W0F572</accession>
<dbReference type="STRING" id="929713.NIASO_20755"/>
<dbReference type="InterPro" id="IPR036390">
    <property type="entry name" value="WH_DNA-bd_sf"/>
</dbReference>
<dbReference type="KEGG" id="nso:NIASO_20755"/>
<evidence type="ECO:0000256" key="2">
    <source>
        <dbReference type="ARBA" id="ARBA00023125"/>
    </source>
</evidence>
<feature type="domain" description="HTH gntR-type" evidence="4">
    <location>
        <begin position="12"/>
        <end position="80"/>
    </location>
</feature>
<dbReference type="AlphaFoldDB" id="W0F572"/>
<dbReference type="PANTHER" id="PTHR38445">
    <property type="entry name" value="HTH-TYPE TRANSCRIPTIONAL REPRESSOR YTRA"/>
    <property type="match status" value="1"/>
</dbReference>
<evidence type="ECO:0000313" key="6">
    <source>
        <dbReference type="Proteomes" id="UP000003586"/>
    </source>
</evidence>
<dbReference type="eggNOG" id="COG1167">
    <property type="taxonomic scope" value="Bacteria"/>
</dbReference>
<protein>
    <submittedName>
        <fullName evidence="5">GntR family transcriptional regulator</fullName>
    </submittedName>
</protein>
<gene>
    <name evidence="5" type="ORF">NIASO_20755</name>
</gene>
<keyword evidence="2" id="KW-0238">DNA-binding</keyword>
<dbReference type="RefSeq" id="WP_008582503.1">
    <property type="nucleotide sequence ID" value="NZ_CP007035.1"/>
</dbReference>
<reference evidence="5 6" key="1">
    <citation type="submission" date="2013-12" db="EMBL/GenBank/DDBJ databases">
        <authorList>
            <consortium name="DOE Joint Genome Institute"/>
            <person name="Eisen J."/>
            <person name="Huntemann M."/>
            <person name="Han J."/>
            <person name="Chen A."/>
            <person name="Kyrpides N."/>
            <person name="Mavromatis K."/>
            <person name="Markowitz V."/>
            <person name="Palaniappan K."/>
            <person name="Ivanova N."/>
            <person name="Schaumberg A."/>
            <person name="Pati A."/>
            <person name="Liolios K."/>
            <person name="Nordberg H.P."/>
            <person name="Cantor M.N."/>
            <person name="Hua S.X."/>
            <person name="Woyke T."/>
        </authorList>
    </citation>
    <scope>NUCLEOTIDE SEQUENCE [LARGE SCALE GENOMIC DNA]</scope>
    <source>
        <strain evidence="6">DSM 19437</strain>
    </source>
</reference>
<dbReference type="Proteomes" id="UP000003586">
    <property type="component" value="Chromosome"/>
</dbReference>
<evidence type="ECO:0000256" key="1">
    <source>
        <dbReference type="ARBA" id="ARBA00023015"/>
    </source>
</evidence>
<dbReference type="GO" id="GO:0003677">
    <property type="term" value="F:DNA binding"/>
    <property type="evidence" value="ECO:0007669"/>
    <property type="project" value="UniProtKB-KW"/>
</dbReference>
<dbReference type="PANTHER" id="PTHR38445:SF10">
    <property type="entry name" value="GNTR-FAMILY TRANSCRIPTIONAL REGULATOR"/>
    <property type="match status" value="1"/>
</dbReference>
<organism evidence="5 6">
    <name type="scientific">Niabella soli DSM 19437</name>
    <dbReference type="NCBI Taxonomy" id="929713"/>
    <lineage>
        <taxon>Bacteria</taxon>
        <taxon>Pseudomonadati</taxon>
        <taxon>Bacteroidota</taxon>
        <taxon>Chitinophagia</taxon>
        <taxon>Chitinophagales</taxon>
        <taxon>Chitinophagaceae</taxon>
        <taxon>Niabella</taxon>
    </lineage>
</organism>
<evidence type="ECO:0000313" key="5">
    <source>
        <dbReference type="EMBL" id="AHF16953.1"/>
    </source>
</evidence>
<dbReference type="EMBL" id="CP007035">
    <property type="protein sequence ID" value="AHF16953.1"/>
    <property type="molecule type" value="Genomic_DNA"/>
</dbReference>
<dbReference type="PROSITE" id="PS50949">
    <property type="entry name" value="HTH_GNTR"/>
    <property type="match status" value="1"/>
</dbReference>
<dbReference type="OrthoDB" id="742238at2"/>
<dbReference type="Gene3D" id="1.10.10.10">
    <property type="entry name" value="Winged helix-like DNA-binding domain superfamily/Winged helix DNA-binding domain"/>
    <property type="match status" value="1"/>
</dbReference>
<keyword evidence="3" id="KW-0804">Transcription</keyword>
<keyword evidence="1" id="KW-0805">Transcription regulation</keyword>
<dbReference type="InterPro" id="IPR000524">
    <property type="entry name" value="Tscrpt_reg_HTH_GntR"/>
</dbReference>